<feature type="transmembrane region" description="Helical" evidence="9">
    <location>
        <begin position="94"/>
        <end position="113"/>
    </location>
</feature>
<dbReference type="InterPro" id="IPR000060">
    <property type="entry name" value="BCCT_transptr"/>
</dbReference>
<feature type="transmembrane region" description="Helical" evidence="9">
    <location>
        <begin position="320"/>
        <end position="338"/>
    </location>
</feature>
<evidence type="ECO:0000256" key="2">
    <source>
        <dbReference type="ARBA" id="ARBA00005658"/>
    </source>
</evidence>
<feature type="transmembrane region" description="Helical" evidence="9">
    <location>
        <begin position="12"/>
        <end position="33"/>
    </location>
</feature>
<comment type="subcellular location">
    <subcellularLocation>
        <location evidence="1">Cell membrane</location>
        <topology evidence="1">Multi-pass membrane protein</topology>
    </subcellularLocation>
</comment>
<keyword evidence="7 9" id="KW-0472">Membrane</keyword>
<feature type="transmembrane region" description="Helical" evidence="9">
    <location>
        <begin position="189"/>
        <end position="215"/>
    </location>
</feature>
<dbReference type="EMBL" id="QUZK01000029">
    <property type="protein sequence ID" value="RFF30865.1"/>
    <property type="molecule type" value="Genomic_DNA"/>
</dbReference>
<evidence type="ECO:0000256" key="5">
    <source>
        <dbReference type="ARBA" id="ARBA00022692"/>
    </source>
</evidence>
<comment type="similarity">
    <text evidence="2">Belongs to the BCCT transporter (TC 2.A.15) family.</text>
</comment>
<evidence type="ECO:0000313" key="11">
    <source>
        <dbReference type="Proteomes" id="UP000260351"/>
    </source>
</evidence>
<keyword evidence="4" id="KW-1003">Cell membrane</keyword>
<feature type="transmembrane region" description="Helical" evidence="9">
    <location>
        <begin position="148"/>
        <end position="168"/>
    </location>
</feature>
<comment type="caution">
    <text evidence="10">The sequence shown here is derived from an EMBL/GenBank/DDBJ whole genome shotgun (WGS) entry which is preliminary data.</text>
</comment>
<feature type="transmembrane region" description="Helical" evidence="9">
    <location>
        <begin position="265"/>
        <end position="288"/>
    </location>
</feature>
<feature type="transmembrane region" description="Helical" evidence="9">
    <location>
        <begin position="235"/>
        <end position="253"/>
    </location>
</feature>
<evidence type="ECO:0000256" key="9">
    <source>
        <dbReference type="SAM" id="Phobius"/>
    </source>
</evidence>
<feature type="region of interest" description="Disordered" evidence="8">
    <location>
        <begin position="521"/>
        <end position="548"/>
    </location>
</feature>
<dbReference type="AlphaFoldDB" id="A0A3E1K9J4"/>
<feature type="transmembrane region" description="Helical" evidence="9">
    <location>
        <begin position="401"/>
        <end position="427"/>
    </location>
</feature>
<feature type="transmembrane region" description="Helical" evidence="9">
    <location>
        <begin position="53"/>
        <end position="74"/>
    </location>
</feature>
<reference evidence="10 11" key="1">
    <citation type="submission" date="2018-08" db="EMBL/GenBank/DDBJ databases">
        <title>Wenzhouxiangella salilacus sp. nov., a novel bacterium isolated from a saline lake in Xinjiang Province, China.</title>
        <authorList>
            <person name="Han S."/>
        </authorList>
    </citation>
    <scope>NUCLEOTIDE SEQUENCE [LARGE SCALE GENOMIC DNA]</scope>
    <source>
        <strain evidence="10 11">XDB06</strain>
    </source>
</reference>
<feature type="transmembrane region" description="Helical" evidence="9">
    <location>
        <begin position="350"/>
        <end position="375"/>
    </location>
</feature>
<feature type="transmembrane region" description="Helical" evidence="9">
    <location>
        <begin position="473"/>
        <end position="493"/>
    </location>
</feature>
<evidence type="ECO:0000313" key="10">
    <source>
        <dbReference type="EMBL" id="RFF30865.1"/>
    </source>
</evidence>
<dbReference type="Proteomes" id="UP000260351">
    <property type="component" value="Unassembled WGS sequence"/>
</dbReference>
<sequence length="548" mass="59085">MHLDLRQTLKNAPWTLIVSLAIMAGFVVMGARMPEQLAEGAGRVLEFTTSHFGWLYLFATTGFLIFCVGVGFSVYGRIRLGADGEAPEFPYPTWLGMIFSAGMGVGLVFWGVAEPMSHYVASPLGMAEPRSAEAAELGMQYSFFHWGFHQWANFGVVGLAIAYARFRLGRPGLISETFRASLGDRVDGPAGYAINTLAVLSTVFGVATTLGLGIIQINSGLGTVAGVGFGLDNQLAILAGIAVIFLLASLTPLEAGIRWISDANMLLAGLVLVFVFFAGPTDFITAVLTNALGDYFANLIGMSLVMEPYTGEDWVERWTIFYWAWGLAWAPFVGSFIARISRGRTVREFVLGVIGVPVLLSMVWFATFGGSALYFELFENAGLADAVSTEMSSALFRMLELLPAAGVLGIAVLVLIVLFVITSANSATFVLGMFTSNGRLNPGRPTRLTWGVVTVLVTGVLLVSGGLGALQTISIIAAFPFMVLMIFMATSLLRAFRDEQRQQELHEALLRERLQRLLEEHDAQRRDQGANGDDGDPEVPGAASDGRN</sequence>
<dbReference type="PANTHER" id="PTHR30047:SF7">
    <property type="entry name" value="HIGH-AFFINITY CHOLINE TRANSPORT PROTEIN"/>
    <property type="match status" value="1"/>
</dbReference>
<proteinExistence type="inferred from homology"/>
<keyword evidence="6 9" id="KW-1133">Transmembrane helix</keyword>
<feature type="transmembrane region" description="Helical" evidence="9">
    <location>
        <begin position="448"/>
        <end position="467"/>
    </location>
</feature>
<keyword evidence="11" id="KW-1185">Reference proteome</keyword>
<dbReference type="RefSeq" id="WP_116650298.1">
    <property type="nucleotide sequence ID" value="NZ_QUZK01000029.1"/>
</dbReference>
<evidence type="ECO:0000256" key="4">
    <source>
        <dbReference type="ARBA" id="ARBA00022475"/>
    </source>
</evidence>
<accession>A0A3E1K9J4</accession>
<dbReference type="OrthoDB" id="9775735at2"/>
<evidence type="ECO:0000256" key="6">
    <source>
        <dbReference type="ARBA" id="ARBA00022989"/>
    </source>
</evidence>
<evidence type="ECO:0000256" key="1">
    <source>
        <dbReference type="ARBA" id="ARBA00004651"/>
    </source>
</evidence>
<dbReference type="Pfam" id="PF02028">
    <property type="entry name" value="BCCT"/>
    <property type="match status" value="1"/>
</dbReference>
<dbReference type="PANTHER" id="PTHR30047">
    <property type="entry name" value="HIGH-AFFINITY CHOLINE TRANSPORT PROTEIN-RELATED"/>
    <property type="match status" value="1"/>
</dbReference>
<dbReference type="GO" id="GO:0022857">
    <property type="term" value="F:transmembrane transporter activity"/>
    <property type="evidence" value="ECO:0007669"/>
    <property type="project" value="InterPro"/>
</dbReference>
<evidence type="ECO:0000256" key="8">
    <source>
        <dbReference type="SAM" id="MobiDB-lite"/>
    </source>
</evidence>
<evidence type="ECO:0000256" key="3">
    <source>
        <dbReference type="ARBA" id="ARBA00022448"/>
    </source>
</evidence>
<dbReference type="GO" id="GO:0005886">
    <property type="term" value="C:plasma membrane"/>
    <property type="evidence" value="ECO:0007669"/>
    <property type="project" value="UniProtKB-SubCell"/>
</dbReference>
<dbReference type="NCBIfam" id="TIGR00842">
    <property type="entry name" value="bcct"/>
    <property type="match status" value="1"/>
</dbReference>
<keyword evidence="3" id="KW-0813">Transport</keyword>
<gene>
    <name evidence="10" type="ORF">DZC52_06375</name>
</gene>
<protein>
    <submittedName>
        <fullName evidence="10">BCCT family transporter</fullName>
    </submittedName>
</protein>
<keyword evidence="5 9" id="KW-0812">Transmembrane</keyword>
<name>A0A3E1K9J4_9GAMM</name>
<organism evidence="10 11">
    <name type="scientific">Wenzhouxiangella sediminis</name>
    <dbReference type="NCBI Taxonomy" id="1792836"/>
    <lineage>
        <taxon>Bacteria</taxon>
        <taxon>Pseudomonadati</taxon>
        <taxon>Pseudomonadota</taxon>
        <taxon>Gammaproteobacteria</taxon>
        <taxon>Chromatiales</taxon>
        <taxon>Wenzhouxiangellaceae</taxon>
        <taxon>Wenzhouxiangella</taxon>
    </lineage>
</organism>
<evidence type="ECO:0000256" key="7">
    <source>
        <dbReference type="ARBA" id="ARBA00023136"/>
    </source>
</evidence>